<organism evidence="2 3">
    <name type="scientific">Hydrogeniiclostridium mannosilyticum</name>
    <dbReference type="NCBI Taxonomy" id="2764322"/>
    <lineage>
        <taxon>Bacteria</taxon>
        <taxon>Bacillati</taxon>
        <taxon>Bacillota</taxon>
        <taxon>Clostridia</taxon>
        <taxon>Eubacteriales</taxon>
        <taxon>Acutalibacteraceae</taxon>
        <taxon>Hydrogeniiclostridium</taxon>
    </lineage>
</organism>
<gene>
    <name evidence="2" type="ORF">DPQ25_05240</name>
</gene>
<comment type="caution">
    <text evidence="2">The sequence shown here is derived from an EMBL/GenBank/DDBJ whole genome shotgun (WGS) entry which is preliminary data.</text>
</comment>
<keyword evidence="3" id="KW-1185">Reference proteome</keyword>
<evidence type="ECO:0000313" key="3">
    <source>
        <dbReference type="Proteomes" id="UP000249377"/>
    </source>
</evidence>
<name>A0A328UG02_9FIRM</name>
<accession>A0A328UG02</accession>
<dbReference type="EMBL" id="QLYR01000002">
    <property type="protein sequence ID" value="RAQ29702.1"/>
    <property type="molecule type" value="Genomic_DNA"/>
</dbReference>
<feature type="signal peptide" evidence="1">
    <location>
        <begin position="1"/>
        <end position="28"/>
    </location>
</feature>
<keyword evidence="1" id="KW-0732">Signal</keyword>
<feature type="chain" id="PRO_5016291153" description="Lipoprotein" evidence="1">
    <location>
        <begin position="29"/>
        <end position="196"/>
    </location>
</feature>
<proteinExistence type="predicted"/>
<dbReference type="PROSITE" id="PS51257">
    <property type="entry name" value="PROKAR_LIPOPROTEIN"/>
    <property type="match status" value="1"/>
</dbReference>
<dbReference type="RefSeq" id="WP_112332132.1">
    <property type="nucleotide sequence ID" value="NZ_QLYR01000002.1"/>
</dbReference>
<dbReference type="AlphaFoldDB" id="A0A328UG02"/>
<dbReference type="Proteomes" id="UP000249377">
    <property type="component" value="Unassembled WGS sequence"/>
</dbReference>
<reference evidence="2 3" key="1">
    <citation type="submission" date="2018-06" db="EMBL/GenBank/DDBJ databases">
        <title>Noncontiguous genome sequence of Ruminococcaceae bacterium ASD2818.</title>
        <authorList>
            <person name="Chaplin A.V."/>
            <person name="Sokolova S.R."/>
            <person name="Kochetkova T.O."/>
            <person name="Goltsov A.Y."/>
            <person name="Trofimov D.Y."/>
            <person name="Efimov B.A."/>
        </authorList>
    </citation>
    <scope>NUCLEOTIDE SEQUENCE [LARGE SCALE GENOMIC DNA]</scope>
    <source>
        <strain evidence="2 3">ASD2818</strain>
    </source>
</reference>
<evidence type="ECO:0000256" key="1">
    <source>
        <dbReference type="SAM" id="SignalP"/>
    </source>
</evidence>
<sequence>MKKRFTRITALICLVLALVFATACQQTAAGGLPDHKTIEAYEAQYGNAAADVTAALKLSESDYTTDGAHSPGNLVLTAKKELAGKAFTEEPLFMRADPQTFYGVDYILGELDPGQLAAVAQTLLADAKAAYGEMSTYPGLDSRLSAEGIMEKIKSGTSGSWTETWNVGKNTVLTLRAAVSEGVGSIGLHYQIEAAK</sequence>
<protein>
    <recommendedName>
        <fullName evidence="4">Lipoprotein</fullName>
    </recommendedName>
</protein>
<evidence type="ECO:0008006" key="4">
    <source>
        <dbReference type="Google" id="ProtNLM"/>
    </source>
</evidence>
<evidence type="ECO:0000313" key="2">
    <source>
        <dbReference type="EMBL" id="RAQ29702.1"/>
    </source>
</evidence>